<dbReference type="PROSITE" id="PS51154">
    <property type="entry name" value="MACRO"/>
    <property type="match status" value="1"/>
</dbReference>
<evidence type="ECO:0000313" key="3">
    <source>
        <dbReference type="Proteomes" id="UP000076104"/>
    </source>
</evidence>
<dbReference type="EMBL" id="CP014945">
    <property type="protein sequence ID" value="AMT96088.1"/>
    <property type="molecule type" value="Genomic_DNA"/>
</dbReference>
<reference evidence="2 3" key="1">
    <citation type="submission" date="2016-03" db="EMBL/GenBank/DDBJ databases">
        <title>Genome sequencing of Psychrobacter alimentarius PAMC 27889.</title>
        <authorList>
            <person name="Lee J."/>
            <person name="Kim O.-S."/>
        </authorList>
    </citation>
    <scope>NUCLEOTIDE SEQUENCE [LARGE SCALE GENOMIC DNA]</scope>
    <source>
        <strain evidence="2 3">PAMC 27889</strain>
    </source>
</reference>
<dbReference type="SMART" id="SM00506">
    <property type="entry name" value="A1pp"/>
    <property type="match status" value="1"/>
</dbReference>
<sequence length="203" mass="21897">MTHNHPTPIFQKQINTLDDTNHEHLEPIVTLTVLKADITTLGVDAIVNAANSSLLGGGGVDGAIHRATGPELIEYCRTLNGCETGDAKISPAFNLPCQYVIHTVGPVWYGGNNNEAALLASCYQKSLALATEQGFASIAFPSISTGVYGYPLKQATEIAIDTVRAFVLSNLKQAHTFSIREVIFCCFSDKDAAVYKQVLEQKQ</sequence>
<dbReference type="CDD" id="cd02908">
    <property type="entry name" value="Macro_OAADPr_deacetylase"/>
    <property type="match status" value="1"/>
</dbReference>
<organism evidence="2 3">
    <name type="scientific">Psychrobacter alimentarius</name>
    <dbReference type="NCBI Taxonomy" id="261164"/>
    <lineage>
        <taxon>Bacteria</taxon>
        <taxon>Pseudomonadati</taxon>
        <taxon>Pseudomonadota</taxon>
        <taxon>Gammaproteobacteria</taxon>
        <taxon>Moraxellales</taxon>
        <taxon>Moraxellaceae</taxon>
        <taxon>Psychrobacter</taxon>
    </lineage>
</organism>
<evidence type="ECO:0000259" key="1">
    <source>
        <dbReference type="PROSITE" id="PS51154"/>
    </source>
</evidence>
<dbReference type="PANTHER" id="PTHR11106:SF27">
    <property type="entry name" value="MACRO DOMAIN-CONTAINING PROTEIN"/>
    <property type="match status" value="1"/>
</dbReference>
<keyword evidence="3" id="KW-1185">Reference proteome</keyword>
<proteinExistence type="predicted"/>
<feature type="domain" description="Macro" evidence="1">
    <location>
        <begin position="18"/>
        <end position="203"/>
    </location>
</feature>
<dbReference type="Pfam" id="PF01661">
    <property type="entry name" value="Macro"/>
    <property type="match status" value="1"/>
</dbReference>
<dbReference type="GeneID" id="33060901"/>
<accession>A0ABM5ZVK5</accession>
<name>A0ABM5ZVK5_9GAMM</name>
<protein>
    <submittedName>
        <fullName evidence="2">Appr-1-p processing domain protein</fullName>
    </submittedName>
</protein>
<dbReference type="PANTHER" id="PTHR11106">
    <property type="entry name" value="GANGLIOSIDE INDUCED DIFFERENTIATION ASSOCIATED PROTEIN 2-RELATED"/>
    <property type="match status" value="1"/>
</dbReference>
<dbReference type="Gene3D" id="3.40.220.10">
    <property type="entry name" value="Leucine Aminopeptidase, subunit E, domain 1"/>
    <property type="match status" value="1"/>
</dbReference>
<evidence type="ECO:0000313" key="2">
    <source>
        <dbReference type="EMBL" id="AMT96088.1"/>
    </source>
</evidence>
<dbReference type="InterPro" id="IPR043472">
    <property type="entry name" value="Macro_dom-like"/>
</dbReference>
<dbReference type="NCBIfam" id="NF001664">
    <property type="entry name" value="PRK00431.1-6"/>
    <property type="match status" value="1"/>
</dbReference>
<dbReference type="RefSeq" id="WP_084387228.1">
    <property type="nucleotide sequence ID" value="NZ_CP014945.1"/>
</dbReference>
<gene>
    <name evidence="2" type="ORF">A3K91_0459</name>
</gene>
<dbReference type="InterPro" id="IPR002589">
    <property type="entry name" value="Macro_dom"/>
</dbReference>
<dbReference type="SUPFAM" id="SSF52949">
    <property type="entry name" value="Macro domain-like"/>
    <property type="match status" value="1"/>
</dbReference>
<dbReference type="Proteomes" id="UP000076104">
    <property type="component" value="Chromosome"/>
</dbReference>